<dbReference type="Proteomes" id="UP001165378">
    <property type="component" value="Unassembled WGS sequence"/>
</dbReference>
<keyword evidence="2 7" id="KW-0813">Transport</keyword>
<dbReference type="Gene3D" id="1.10.3720.10">
    <property type="entry name" value="MetI-like"/>
    <property type="match status" value="1"/>
</dbReference>
<dbReference type="Pfam" id="PF12911">
    <property type="entry name" value="OppC_N"/>
    <property type="match status" value="1"/>
</dbReference>
<evidence type="ECO:0000256" key="5">
    <source>
        <dbReference type="ARBA" id="ARBA00022989"/>
    </source>
</evidence>
<reference evidence="9" key="1">
    <citation type="submission" date="2022-01" db="EMBL/GenBank/DDBJ databases">
        <title>Genome-Based Taxonomic Classification of the Phylum Actinobacteria.</title>
        <authorList>
            <person name="Gao Y."/>
        </authorList>
    </citation>
    <scope>NUCLEOTIDE SEQUENCE</scope>
    <source>
        <strain evidence="9">KLBMP 8922</strain>
    </source>
</reference>
<organism evidence="9 10">
    <name type="scientific">Yinghuangia soli</name>
    <dbReference type="NCBI Taxonomy" id="2908204"/>
    <lineage>
        <taxon>Bacteria</taxon>
        <taxon>Bacillati</taxon>
        <taxon>Actinomycetota</taxon>
        <taxon>Actinomycetes</taxon>
        <taxon>Kitasatosporales</taxon>
        <taxon>Streptomycetaceae</taxon>
        <taxon>Yinghuangia</taxon>
    </lineage>
</organism>
<dbReference type="Pfam" id="PF00528">
    <property type="entry name" value="BPD_transp_1"/>
    <property type="match status" value="1"/>
</dbReference>
<comment type="similarity">
    <text evidence="7">Belongs to the binding-protein-dependent transport system permease family.</text>
</comment>
<protein>
    <submittedName>
        <fullName evidence="9">ABC transporter permease</fullName>
    </submittedName>
</protein>
<evidence type="ECO:0000256" key="6">
    <source>
        <dbReference type="ARBA" id="ARBA00023136"/>
    </source>
</evidence>
<dbReference type="InterPro" id="IPR000515">
    <property type="entry name" value="MetI-like"/>
</dbReference>
<evidence type="ECO:0000256" key="2">
    <source>
        <dbReference type="ARBA" id="ARBA00022448"/>
    </source>
</evidence>
<keyword evidence="5 7" id="KW-1133">Transmembrane helix</keyword>
<dbReference type="InterPro" id="IPR050366">
    <property type="entry name" value="BP-dependent_transpt_permease"/>
</dbReference>
<dbReference type="InterPro" id="IPR025966">
    <property type="entry name" value="OppC_N"/>
</dbReference>
<feature type="transmembrane region" description="Helical" evidence="7">
    <location>
        <begin position="134"/>
        <end position="160"/>
    </location>
</feature>
<dbReference type="PANTHER" id="PTHR43386:SF1">
    <property type="entry name" value="D,D-DIPEPTIDE TRANSPORT SYSTEM PERMEASE PROTEIN DDPC-RELATED"/>
    <property type="match status" value="1"/>
</dbReference>
<comment type="subcellular location">
    <subcellularLocation>
        <location evidence="1 7">Cell membrane</location>
        <topology evidence="1 7">Multi-pass membrane protein</topology>
    </subcellularLocation>
</comment>
<feature type="transmembrane region" description="Helical" evidence="7">
    <location>
        <begin position="172"/>
        <end position="194"/>
    </location>
</feature>
<feature type="transmembrane region" description="Helical" evidence="7">
    <location>
        <begin position="315"/>
        <end position="334"/>
    </location>
</feature>
<proteinExistence type="inferred from homology"/>
<dbReference type="GO" id="GO:0005886">
    <property type="term" value="C:plasma membrane"/>
    <property type="evidence" value="ECO:0007669"/>
    <property type="project" value="UniProtKB-SubCell"/>
</dbReference>
<evidence type="ECO:0000256" key="1">
    <source>
        <dbReference type="ARBA" id="ARBA00004651"/>
    </source>
</evidence>
<sequence length="347" mass="37856">MSQFQVVPDGGGLPTAGGEVEPEAFEKAPAEKAIVGRSPRQLAWIRFRRDKAGVVSGCVVLFFVLIAVFAPLIAKLYGKDPYTHYGNKDPNLLNDYGFPMKPNGGMDGEYWFGVDPTLGRDVFTQLLYGIRTSLLIAVIVVLLVTAIGTVLGILAGYLGGKTDFIVSRAIDVLLAIPSQLFFIAFTPVAIALMVDDSARTETPVVVQFMGVIVVLTIFGWCRIARVLRGQVLSLREREFVEAAKVSGASSRRIVFRELLPNLWAPILIVATVDVPTYVVTESALSFLGVGVQEPTPDWGRMIRKGFDQLSTNPSYIMFPAIAMLLFVLAFNLLGDAVRDALDPKSDR</sequence>
<evidence type="ECO:0000256" key="7">
    <source>
        <dbReference type="RuleBase" id="RU363032"/>
    </source>
</evidence>
<feature type="transmembrane region" description="Helical" evidence="7">
    <location>
        <begin position="52"/>
        <end position="74"/>
    </location>
</feature>
<feature type="domain" description="ABC transmembrane type-1" evidence="8">
    <location>
        <begin position="130"/>
        <end position="334"/>
    </location>
</feature>
<name>A0AA41Q7D0_9ACTN</name>
<keyword evidence="4 7" id="KW-0812">Transmembrane</keyword>
<gene>
    <name evidence="9" type="ORF">LZ495_37905</name>
</gene>
<dbReference type="GO" id="GO:0055085">
    <property type="term" value="P:transmembrane transport"/>
    <property type="evidence" value="ECO:0007669"/>
    <property type="project" value="InterPro"/>
</dbReference>
<dbReference type="RefSeq" id="WP_235057731.1">
    <property type="nucleotide sequence ID" value="NZ_JAKFHA010000041.1"/>
</dbReference>
<keyword evidence="10" id="KW-1185">Reference proteome</keyword>
<dbReference type="PANTHER" id="PTHR43386">
    <property type="entry name" value="OLIGOPEPTIDE TRANSPORT SYSTEM PERMEASE PROTEIN APPC"/>
    <property type="match status" value="1"/>
</dbReference>
<keyword evidence="3" id="KW-1003">Cell membrane</keyword>
<dbReference type="SUPFAM" id="SSF161098">
    <property type="entry name" value="MetI-like"/>
    <property type="match status" value="1"/>
</dbReference>
<feature type="transmembrane region" description="Helical" evidence="7">
    <location>
        <begin position="206"/>
        <end position="227"/>
    </location>
</feature>
<dbReference type="PROSITE" id="PS50928">
    <property type="entry name" value="ABC_TM1"/>
    <property type="match status" value="1"/>
</dbReference>
<dbReference type="AlphaFoldDB" id="A0AA41Q7D0"/>
<evidence type="ECO:0000313" key="10">
    <source>
        <dbReference type="Proteomes" id="UP001165378"/>
    </source>
</evidence>
<feature type="transmembrane region" description="Helical" evidence="7">
    <location>
        <begin position="258"/>
        <end position="278"/>
    </location>
</feature>
<keyword evidence="6 7" id="KW-0472">Membrane</keyword>
<dbReference type="EMBL" id="JAKFHA010000041">
    <property type="protein sequence ID" value="MCF2532960.1"/>
    <property type="molecule type" value="Genomic_DNA"/>
</dbReference>
<evidence type="ECO:0000259" key="8">
    <source>
        <dbReference type="PROSITE" id="PS50928"/>
    </source>
</evidence>
<evidence type="ECO:0000256" key="3">
    <source>
        <dbReference type="ARBA" id="ARBA00022475"/>
    </source>
</evidence>
<evidence type="ECO:0000313" key="9">
    <source>
        <dbReference type="EMBL" id="MCF2532960.1"/>
    </source>
</evidence>
<dbReference type="CDD" id="cd06261">
    <property type="entry name" value="TM_PBP2"/>
    <property type="match status" value="1"/>
</dbReference>
<dbReference type="InterPro" id="IPR035906">
    <property type="entry name" value="MetI-like_sf"/>
</dbReference>
<evidence type="ECO:0000256" key="4">
    <source>
        <dbReference type="ARBA" id="ARBA00022692"/>
    </source>
</evidence>
<accession>A0AA41Q7D0</accession>
<comment type="caution">
    <text evidence="9">The sequence shown here is derived from an EMBL/GenBank/DDBJ whole genome shotgun (WGS) entry which is preliminary data.</text>
</comment>